<dbReference type="InterPro" id="IPR011545">
    <property type="entry name" value="DEAD/DEAH_box_helicase_dom"/>
</dbReference>
<keyword evidence="7" id="KW-0234">DNA repair</keyword>
<reference evidence="12" key="1">
    <citation type="submission" date="2016-11" db="EMBL/GenBank/DDBJ databases">
        <authorList>
            <person name="Varghese N."/>
            <person name="Submissions S."/>
        </authorList>
    </citation>
    <scope>NUCLEOTIDE SEQUENCE [LARGE SCALE GENOMIC DNA]</scope>
    <source>
        <strain evidence="12">DSM 19514</strain>
    </source>
</reference>
<dbReference type="PANTHER" id="PTHR47962:SF5">
    <property type="entry name" value="ATP-DEPENDENT HELICASE LHR-RELATED"/>
    <property type="match status" value="1"/>
</dbReference>
<dbReference type="InterPro" id="IPR001650">
    <property type="entry name" value="Helicase_C-like"/>
</dbReference>
<evidence type="ECO:0000256" key="3">
    <source>
        <dbReference type="ARBA" id="ARBA00022801"/>
    </source>
</evidence>
<evidence type="ECO:0000256" key="4">
    <source>
        <dbReference type="ARBA" id="ARBA00022806"/>
    </source>
</evidence>
<gene>
    <name evidence="11" type="ORF">SAMN02745225_00611</name>
</gene>
<dbReference type="Proteomes" id="UP000184295">
    <property type="component" value="Unassembled WGS sequence"/>
</dbReference>
<dbReference type="InterPro" id="IPR014001">
    <property type="entry name" value="Helicase_ATP-bd"/>
</dbReference>
<protein>
    <submittedName>
        <fullName evidence="11">ATP-dependent helicase Lhr and Lhr-like helicase</fullName>
    </submittedName>
</protein>
<dbReference type="OrthoDB" id="9815222at2"/>
<dbReference type="InterPro" id="IPR055367">
    <property type="entry name" value="WH4_Lhr"/>
</dbReference>
<dbReference type="GO" id="GO:0006281">
    <property type="term" value="P:DNA repair"/>
    <property type="evidence" value="ECO:0007669"/>
    <property type="project" value="UniProtKB-KW"/>
</dbReference>
<dbReference type="PROSITE" id="PS51192">
    <property type="entry name" value="HELICASE_ATP_BIND_1"/>
    <property type="match status" value="1"/>
</dbReference>
<dbReference type="InterPro" id="IPR055369">
    <property type="entry name" value="WH2_Lhr"/>
</dbReference>
<dbReference type="InterPro" id="IPR013701">
    <property type="entry name" value="Lhr-like_DEAD/DEAH_assoc"/>
</dbReference>
<feature type="domain" description="Helicase ATP-binding" evidence="9">
    <location>
        <begin position="29"/>
        <end position="209"/>
    </location>
</feature>
<dbReference type="Pfam" id="PF23236">
    <property type="entry name" value="WHD_2nd_Lhr"/>
    <property type="match status" value="1"/>
</dbReference>
<organism evidence="11 12">
    <name type="scientific">Ferrithrix thermotolerans DSM 19514</name>
    <dbReference type="NCBI Taxonomy" id="1121881"/>
    <lineage>
        <taxon>Bacteria</taxon>
        <taxon>Bacillati</taxon>
        <taxon>Actinomycetota</taxon>
        <taxon>Acidimicrobiia</taxon>
        <taxon>Acidimicrobiales</taxon>
        <taxon>Acidimicrobiaceae</taxon>
        <taxon>Ferrithrix</taxon>
    </lineage>
</organism>
<dbReference type="InterPro" id="IPR045628">
    <property type="entry name" value="Lhr_WH_dom"/>
</dbReference>
<dbReference type="RefSeq" id="WP_072788627.1">
    <property type="nucleotide sequence ID" value="NZ_FQUL01000005.1"/>
</dbReference>
<dbReference type="SMART" id="SM00487">
    <property type="entry name" value="DEXDc"/>
    <property type="match status" value="1"/>
</dbReference>
<dbReference type="PANTHER" id="PTHR47962">
    <property type="entry name" value="ATP-DEPENDENT HELICASE LHR-RELATED-RELATED"/>
    <property type="match status" value="1"/>
</dbReference>
<dbReference type="Pfam" id="PF19306">
    <property type="entry name" value="WHD_Lhr"/>
    <property type="match status" value="1"/>
</dbReference>
<keyword evidence="8" id="KW-0413">Isomerase</keyword>
<evidence type="ECO:0000256" key="8">
    <source>
        <dbReference type="ARBA" id="ARBA00023235"/>
    </source>
</evidence>
<dbReference type="Pfam" id="PF00271">
    <property type="entry name" value="Helicase_C"/>
    <property type="match status" value="1"/>
</dbReference>
<keyword evidence="2" id="KW-0227">DNA damage</keyword>
<dbReference type="PROSITE" id="PS51194">
    <property type="entry name" value="HELICASE_CTER"/>
    <property type="match status" value="1"/>
</dbReference>
<dbReference type="InterPro" id="IPR052511">
    <property type="entry name" value="ATP-dep_Helicase"/>
</dbReference>
<keyword evidence="12" id="KW-1185">Reference proteome</keyword>
<dbReference type="GO" id="GO:0005524">
    <property type="term" value="F:ATP binding"/>
    <property type="evidence" value="ECO:0007669"/>
    <property type="project" value="UniProtKB-KW"/>
</dbReference>
<keyword evidence="4 11" id="KW-0347">Helicase</keyword>
<keyword evidence="3" id="KW-0378">Hydrolase</keyword>
<dbReference type="EMBL" id="FQUL01000005">
    <property type="protein sequence ID" value="SHE43710.1"/>
    <property type="molecule type" value="Genomic_DNA"/>
</dbReference>
<feature type="domain" description="Helicase C-terminal" evidence="10">
    <location>
        <begin position="275"/>
        <end position="426"/>
    </location>
</feature>
<evidence type="ECO:0000256" key="5">
    <source>
        <dbReference type="ARBA" id="ARBA00022840"/>
    </source>
</evidence>
<dbReference type="Pfam" id="PF23234">
    <property type="entry name" value="WHD_4th_Lhr"/>
    <property type="match status" value="1"/>
</dbReference>
<dbReference type="Pfam" id="PF00270">
    <property type="entry name" value="DEAD"/>
    <property type="match status" value="1"/>
</dbReference>
<evidence type="ECO:0000256" key="6">
    <source>
        <dbReference type="ARBA" id="ARBA00023125"/>
    </source>
</evidence>
<evidence type="ECO:0000259" key="9">
    <source>
        <dbReference type="PROSITE" id="PS51192"/>
    </source>
</evidence>
<dbReference type="GO" id="GO:0003677">
    <property type="term" value="F:DNA binding"/>
    <property type="evidence" value="ECO:0007669"/>
    <property type="project" value="UniProtKB-KW"/>
</dbReference>
<evidence type="ECO:0000256" key="2">
    <source>
        <dbReference type="ARBA" id="ARBA00022763"/>
    </source>
</evidence>
<dbReference type="STRING" id="1121881.SAMN02745225_00611"/>
<keyword evidence="6" id="KW-0238">DNA-binding</keyword>
<evidence type="ECO:0000259" key="10">
    <source>
        <dbReference type="PROSITE" id="PS51194"/>
    </source>
</evidence>
<dbReference type="Gene3D" id="3.40.50.300">
    <property type="entry name" value="P-loop containing nucleotide triphosphate hydrolases"/>
    <property type="match status" value="2"/>
</dbReference>
<name>A0A1M4TGW1_9ACTN</name>
<dbReference type="Pfam" id="PF08494">
    <property type="entry name" value="DEAD_assoc"/>
    <property type="match status" value="1"/>
</dbReference>
<dbReference type="InterPro" id="IPR055368">
    <property type="entry name" value="WH3_Lhr"/>
</dbReference>
<keyword evidence="1" id="KW-0547">Nucleotide-binding</keyword>
<sequence length="1520" mass="168076">MGFYGFSQETNAWFDKAFEEPTDLQLRTWQKLHEGRSVLVSAPTGSGKTLSGFLYFIDKIYSDIAREDSYRGRIRVLYVSPLKALAYDIEKNLRSPIVGIYREYQSRNRDVRMCRVGVRSGDTDTRARRDMLRNPPDILVTTPESLYLMLSFGARSTLGEIEAVIVDEVHALAPNKRGVHTALSLERLQQISSHKVELQRVGLSATQSPLSEVAKYLGGVGKGGYRDVCIISEDRRSEVDVEVVATKALDTLGVRGRSEVRSAYGSSGSTNGWTEITEELLKIVEHAQTTLIFVNSRRQSEKLAQLMNEAYGEPVVRAHHGSLSKETRQEIENQLKAGVLRAVVATSSLELGIDVGSIEIVVQIEAPGSVNSALQRLGRANHRVGGVPKGIVIPKHPYDLLVSALTASAMQEGALEEIRVPTLALDVLAQHICSIVLAEGERGVDLASLRDVARGCYSYEKVDDEVMVATLEMLCGDGAFAAIPQVRPKLYRDSTSGRFYPLKSARSAVVLQPGVIADRGLFSVVSTDGAVVGSLDEEMAFETKAGDNFVLGASTWKVVKVQRDKVIVEPAPGQIGRTPYWKGDGPGRSYELGVRLAQFLRSYEISRDPLGEISRLPCDSQAARVLEEYLNLQLESDMGRFSTDREIVAELSANELGDDLCYLLSPFGTRVNSAWALAIEERVARLGGRTRVVASDDGLTFRVPDTLEIDVEDLLQLGGDDVEDLVTVGVANSPLLLNVFRECSARSLLIGARSYRGRTPLFQQRQRAEELLLAAKSIDNFPILVEAYREILADHFDLPHLTDLIERLRTKDLVLTVKRTKSPSPFSASMSFWYVANFIYDDSTPAKEARSAALGVDPNILKALFGSIDMRAMLSAEATEQVERELQRLDEVYLCRDEDDLDSLLRLAGDLSLDEIGDRCYEANVAKSLVDSLLRSGRASLIHINSEDRIISSSDAAVFRDAFGVSLPKDLNCSEMYDPDAALERVVRRYALCHGPFTAHQLERRYGVGEMSLLGVLSRLTDEGFLLEGEFLPGGLETEYVSASTLKRIRAVSLARNRRDTVAVSREVLPAYLAYLHGIVDRTESKSKLSVALGQLSGHLLIPERLESAVLPDRIPNYRPHLLDELFSEGEYVWLGVKASEGDPRVVFVPRELEGVAAQVLAKDLSSVNSERGRSDEIHLQEELLEVLTEDGPMYFSDIVRALGLKGDQFQALAKELWNLVFETKVTSDTLQALRGYVSSKPAKVTASPSSKRSGLGRVSLASLSVQNHLFPQKTRGLWRRVSAEVVSSERRSLFEIENLLSRVGFISKTVCESGGIQGGLQRIYKDLEVLEYRSLLVRGYFVEGLGGTQFFLKDSLELLRRVDESIRLGKAPNFAMATDDPVFPFGIFVPWSEALPSDSVFLRRLRRRSTAFVGFCNGLAKVYFDSANGALVALDSNNDSKQGVIERDFRDDLLGGLSEILRKMKERGLSVVYVRDYSDDFEKLLERLGAIPTPKGKMLRIDDWLGGLGGVRKGDLLGA</sequence>
<evidence type="ECO:0000313" key="11">
    <source>
        <dbReference type="EMBL" id="SHE43710.1"/>
    </source>
</evidence>
<evidence type="ECO:0000313" key="12">
    <source>
        <dbReference type="Proteomes" id="UP000184295"/>
    </source>
</evidence>
<accession>A0A1M4TGW1</accession>
<dbReference type="Pfam" id="PF23235">
    <property type="entry name" value="WHD_3rd_Lhr"/>
    <property type="match status" value="1"/>
</dbReference>
<evidence type="ECO:0000256" key="1">
    <source>
        <dbReference type="ARBA" id="ARBA00022741"/>
    </source>
</evidence>
<keyword evidence="5" id="KW-0067">ATP-binding</keyword>
<evidence type="ECO:0000256" key="7">
    <source>
        <dbReference type="ARBA" id="ARBA00023204"/>
    </source>
</evidence>
<dbReference type="GO" id="GO:0016887">
    <property type="term" value="F:ATP hydrolysis activity"/>
    <property type="evidence" value="ECO:0007669"/>
    <property type="project" value="TreeGrafter"/>
</dbReference>
<dbReference type="InterPro" id="IPR027417">
    <property type="entry name" value="P-loop_NTPase"/>
</dbReference>
<proteinExistence type="predicted"/>
<dbReference type="SUPFAM" id="SSF52540">
    <property type="entry name" value="P-loop containing nucleoside triphosphate hydrolases"/>
    <property type="match status" value="1"/>
</dbReference>
<dbReference type="GO" id="GO:0004386">
    <property type="term" value="F:helicase activity"/>
    <property type="evidence" value="ECO:0007669"/>
    <property type="project" value="UniProtKB-KW"/>
</dbReference>
<dbReference type="SMART" id="SM00490">
    <property type="entry name" value="HELICc"/>
    <property type="match status" value="1"/>
</dbReference>